<protein>
    <submittedName>
        <fullName evidence="8">Lysine transporter LysE</fullName>
    </submittedName>
</protein>
<keyword evidence="2" id="KW-1003">Cell membrane</keyword>
<keyword evidence="4" id="KW-0813">Transport</keyword>
<evidence type="ECO:0000256" key="4">
    <source>
        <dbReference type="ARBA" id="ARBA00022970"/>
    </source>
</evidence>
<organism evidence="8 9">
    <name type="scientific">Pantoea cypripedii</name>
    <name type="common">Pectobacterium cypripedii</name>
    <name type="synonym">Erwinia cypripedii</name>
    <dbReference type="NCBI Taxonomy" id="55209"/>
    <lineage>
        <taxon>Bacteria</taxon>
        <taxon>Pseudomonadati</taxon>
        <taxon>Pseudomonadota</taxon>
        <taxon>Gammaproteobacteria</taxon>
        <taxon>Enterobacterales</taxon>
        <taxon>Erwiniaceae</taxon>
        <taxon>Pantoea</taxon>
    </lineage>
</organism>
<feature type="transmembrane region" description="Helical" evidence="7">
    <location>
        <begin position="119"/>
        <end position="144"/>
    </location>
</feature>
<evidence type="ECO:0000256" key="7">
    <source>
        <dbReference type="SAM" id="Phobius"/>
    </source>
</evidence>
<evidence type="ECO:0000313" key="9">
    <source>
        <dbReference type="Proteomes" id="UP000193749"/>
    </source>
</evidence>
<accession>A0A1X1EGG2</accession>
<evidence type="ECO:0000256" key="1">
    <source>
        <dbReference type="ARBA" id="ARBA00004651"/>
    </source>
</evidence>
<dbReference type="AlphaFoldDB" id="A0A1X1EGG2"/>
<dbReference type="GO" id="GO:0015171">
    <property type="term" value="F:amino acid transmembrane transporter activity"/>
    <property type="evidence" value="ECO:0007669"/>
    <property type="project" value="TreeGrafter"/>
</dbReference>
<dbReference type="PIRSF" id="PIRSF006324">
    <property type="entry name" value="LeuE"/>
    <property type="match status" value="1"/>
</dbReference>
<reference evidence="8 9" key="1">
    <citation type="journal article" date="2017" name="Antonie Van Leeuwenhoek">
        <title>Phylogenomic resolution of the bacterial genus Pantoea and its relationship with Erwinia and Tatumella.</title>
        <authorList>
            <person name="Palmer M."/>
            <person name="Steenkamp E.T."/>
            <person name="Coetzee M.P."/>
            <person name="Chan W.Y."/>
            <person name="van Zyl E."/>
            <person name="De Maayer P."/>
            <person name="Coutinho T.A."/>
            <person name="Blom J."/>
            <person name="Smits T.H."/>
            <person name="Duffy B."/>
            <person name="Venter S.N."/>
        </authorList>
    </citation>
    <scope>NUCLEOTIDE SEQUENCE [LARGE SCALE GENOMIC DNA]</scope>
    <source>
        <strain evidence="8 9">LMG 2657</strain>
    </source>
</reference>
<dbReference type="GO" id="GO:0005886">
    <property type="term" value="C:plasma membrane"/>
    <property type="evidence" value="ECO:0007669"/>
    <property type="project" value="UniProtKB-SubCell"/>
</dbReference>
<dbReference type="PANTHER" id="PTHR30086">
    <property type="entry name" value="ARGININE EXPORTER PROTEIN ARGO"/>
    <property type="match status" value="1"/>
</dbReference>
<evidence type="ECO:0000313" key="8">
    <source>
        <dbReference type="EMBL" id="ORM87902.1"/>
    </source>
</evidence>
<dbReference type="PANTHER" id="PTHR30086:SF20">
    <property type="entry name" value="ARGININE EXPORTER PROTEIN ARGO-RELATED"/>
    <property type="match status" value="1"/>
</dbReference>
<dbReference type="OrthoDB" id="9784202at2"/>
<dbReference type="STRING" id="55209.HA50_28610"/>
<feature type="transmembrane region" description="Helical" evidence="7">
    <location>
        <begin position="41"/>
        <end position="66"/>
    </location>
</feature>
<sequence length="216" mass="22535">MLDITHFPLFLASVFLLCITPGPDLAYVVGQSVANGRRSGVISAAGVALGSCTHAVASAIGLTALIAASPLLFTVIKYIGAAYLLFLGSKMVWGTFVSRSATHQEGEAAVKMPVSARSLLTRGLITSVTNPKVLLFFIAFFPQFVVVDGDHHAQSFLILGLTYALVGLTTDTLFALLAGGAASAVAKNAAMQKLLDRVVGVTFIGLGIRLALTRRG</sequence>
<keyword evidence="3 7" id="KW-0812">Transmembrane</keyword>
<evidence type="ECO:0000256" key="3">
    <source>
        <dbReference type="ARBA" id="ARBA00022692"/>
    </source>
</evidence>
<feature type="transmembrane region" description="Helical" evidence="7">
    <location>
        <begin position="6"/>
        <end position="29"/>
    </location>
</feature>
<dbReference type="InterPro" id="IPR001123">
    <property type="entry name" value="LeuE-type"/>
</dbReference>
<proteinExistence type="predicted"/>
<gene>
    <name evidence="8" type="ORF">HA50_28610</name>
</gene>
<keyword evidence="5 7" id="KW-1133">Transmembrane helix</keyword>
<dbReference type="EMBL" id="MLJI01000003">
    <property type="protein sequence ID" value="ORM87902.1"/>
    <property type="molecule type" value="Genomic_DNA"/>
</dbReference>
<keyword evidence="9" id="KW-1185">Reference proteome</keyword>
<keyword evidence="6 7" id="KW-0472">Membrane</keyword>
<evidence type="ECO:0000256" key="5">
    <source>
        <dbReference type="ARBA" id="ARBA00022989"/>
    </source>
</evidence>
<comment type="caution">
    <text evidence="8">The sequence shown here is derived from an EMBL/GenBank/DDBJ whole genome shotgun (WGS) entry which is preliminary data.</text>
</comment>
<evidence type="ECO:0000256" key="2">
    <source>
        <dbReference type="ARBA" id="ARBA00022475"/>
    </source>
</evidence>
<evidence type="ECO:0000256" key="6">
    <source>
        <dbReference type="ARBA" id="ARBA00023136"/>
    </source>
</evidence>
<comment type="subcellular location">
    <subcellularLocation>
        <location evidence="1">Cell membrane</location>
        <topology evidence="1">Multi-pass membrane protein</topology>
    </subcellularLocation>
</comment>
<name>A0A1X1EGG2_PANCY</name>
<keyword evidence="4" id="KW-0029">Amino-acid transport</keyword>
<dbReference type="RefSeq" id="WP_084880865.1">
    <property type="nucleotide sequence ID" value="NZ_JAGGMY010000004.1"/>
</dbReference>
<dbReference type="Proteomes" id="UP000193749">
    <property type="component" value="Unassembled WGS sequence"/>
</dbReference>
<dbReference type="Pfam" id="PF01810">
    <property type="entry name" value="LysE"/>
    <property type="match status" value="1"/>
</dbReference>
<feature type="transmembrane region" description="Helical" evidence="7">
    <location>
        <begin position="156"/>
        <end position="182"/>
    </location>
</feature>